<comment type="caution">
    <text evidence="5">Lacks conserved residue(s) required for the propagation of feature annotation.</text>
</comment>
<evidence type="ECO:0000256" key="5">
    <source>
        <dbReference type="PROSITE-ProRule" id="PRU01023"/>
    </source>
</evidence>
<feature type="binding site" evidence="5">
    <location>
        <position position="308"/>
    </location>
    <ligand>
        <name>S-adenosyl-L-methionine</name>
        <dbReference type="ChEBI" id="CHEBI:59789"/>
    </ligand>
</feature>
<dbReference type="Pfam" id="PF01189">
    <property type="entry name" value="Methyltr_RsmB-F"/>
    <property type="match status" value="1"/>
</dbReference>
<dbReference type="PRINTS" id="PR02008">
    <property type="entry name" value="RCMTFAMILY"/>
</dbReference>
<dbReference type="GO" id="GO:0008168">
    <property type="term" value="F:methyltransferase activity"/>
    <property type="evidence" value="ECO:0007669"/>
    <property type="project" value="UniProtKB-KW"/>
</dbReference>
<dbReference type="PANTHER" id="PTHR22807:SF53">
    <property type="entry name" value="RIBOSOMAL RNA SMALL SUBUNIT METHYLTRANSFERASE B-RELATED"/>
    <property type="match status" value="1"/>
</dbReference>
<feature type="active site" description="Nucleophile" evidence="5">
    <location>
        <position position="361"/>
    </location>
</feature>
<dbReference type="EMBL" id="JAVDRL010000001">
    <property type="protein sequence ID" value="MDR6529292.1"/>
    <property type="molecule type" value="Genomic_DNA"/>
</dbReference>
<dbReference type="Proteomes" id="UP001262754">
    <property type="component" value="Unassembled WGS sequence"/>
</dbReference>
<keyword evidence="4 5" id="KW-0694">RNA-binding</keyword>
<comment type="similarity">
    <text evidence="5">Belongs to the class I-like SAM-binding methyltransferase superfamily. RsmB/NOP family.</text>
</comment>
<dbReference type="InterPro" id="IPR023267">
    <property type="entry name" value="RCMT"/>
</dbReference>
<dbReference type="InterPro" id="IPR029063">
    <property type="entry name" value="SAM-dependent_MTases_sf"/>
</dbReference>
<evidence type="ECO:0000313" key="7">
    <source>
        <dbReference type="EMBL" id="MDR6529292.1"/>
    </source>
</evidence>
<protein>
    <submittedName>
        <fullName evidence="7">16S rRNA (Cytosine967-C5)-methyltransferase</fullName>
        <ecNumber evidence="7">2.1.1.176</ecNumber>
    </submittedName>
</protein>
<keyword evidence="2 5" id="KW-0808">Transferase</keyword>
<organism evidence="7 8">
    <name type="scientific">Caulobacter rhizosphaerae</name>
    <dbReference type="NCBI Taxonomy" id="2010972"/>
    <lineage>
        <taxon>Bacteria</taxon>
        <taxon>Pseudomonadati</taxon>
        <taxon>Pseudomonadota</taxon>
        <taxon>Alphaproteobacteria</taxon>
        <taxon>Caulobacterales</taxon>
        <taxon>Caulobacteraceae</taxon>
        <taxon>Caulobacter</taxon>
    </lineage>
</organism>
<dbReference type="InterPro" id="IPR049560">
    <property type="entry name" value="MeTrfase_RsmB-F_NOP2_cat"/>
</dbReference>
<evidence type="ECO:0000256" key="1">
    <source>
        <dbReference type="ARBA" id="ARBA00022603"/>
    </source>
</evidence>
<evidence type="ECO:0000313" key="8">
    <source>
        <dbReference type="Proteomes" id="UP001262754"/>
    </source>
</evidence>
<proteinExistence type="inferred from homology"/>
<reference evidence="7 8" key="1">
    <citation type="submission" date="2023-07" db="EMBL/GenBank/DDBJ databases">
        <title>Sorghum-associated microbial communities from plants grown in Nebraska, USA.</title>
        <authorList>
            <person name="Schachtman D."/>
        </authorList>
    </citation>
    <scope>NUCLEOTIDE SEQUENCE [LARGE SCALE GENOMIC DNA]</scope>
    <source>
        <strain evidence="7 8">DS2154</strain>
    </source>
</reference>
<dbReference type="SUPFAM" id="SSF53335">
    <property type="entry name" value="S-adenosyl-L-methionine-dependent methyltransferases"/>
    <property type="match status" value="1"/>
</dbReference>
<evidence type="ECO:0000256" key="3">
    <source>
        <dbReference type="ARBA" id="ARBA00022691"/>
    </source>
</evidence>
<keyword evidence="3 5" id="KW-0949">S-adenosyl-L-methionine</keyword>
<name>A0ABU1MSX7_9CAUL</name>
<gene>
    <name evidence="7" type="ORF">J2800_000007</name>
</gene>
<sequence>MRDGGRLAAAIEVLTEIETRHFPVRMALKRWGEGARYAGSKDRAFVSGLALDALRRKRSLGWMMGDDSPRGVVLGVLAHDWKWSADRVAEAAGEDHGPGALTDAERERLAAPRSLADAPAPVAGDYADWLQPHLARALGADHGAEMAALAERAPVDLRINLLKTDVERGGKAVALIGAEPAGVLDTAFRIPAPGAADRTPSVEAVPAFSKGWFEVQDLGSQIAAATAGPIKGKQVLDFCAGGGGKTLALAAAMGNSGQIYAHDSDARRLADTIRRGQRAGVRNLQIRSPIEGEPLKGLEGKLDLVFVDAPCTGSGTWRRHPDAKWRLSPDQLAKRQIEQDAVLADASDFVKPGGRLIYVTCSLLAEENEDRVAAFVERHPGFSVKPIAVAGLEQHLTPEGYLRLTPHRAGTDGFFAAVIERGSYVP</sequence>
<comment type="caution">
    <text evidence="7">The sequence shown here is derived from an EMBL/GenBank/DDBJ whole genome shotgun (WGS) entry which is preliminary data.</text>
</comment>
<evidence type="ECO:0000256" key="4">
    <source>
        <dbReference type="ARBA" id="ARBA00022884"/>
    </source>
</evidence>
<dbReference type="GO" id="GO:0032259">
    <property type="term" value="P:methylation"/>
    <property type="evidence" value="ECO:0007669"/>
    <property type="project" value="UniProtKB-KW"/>
</dbReference>
<keyword evidence="8" id="KW-1185">Reference proteome</keyword>
<accession>A0ABU1MSX7</accession>
<dbReference type="PANTHER" id="PTHR22807">
    <property type="entry name" value="NOP2 YEAST -RELATED NOL1/NOP2/FMU SUN DOMAIN-CONTAINING"/>
    <property type="match status" value="1"/>
</dbReference>
<evidence type="ECO:0000259" key="6">
    <source>
        <dbReference type="PROSITE" id="PS51686"/>
    </source>
</evidence>
<evidence type="ECO:0000256" key="2">
    <source>
        <dbReference type="ARBA" id="ARBA00022679"/>
    </source>
</evidence>
<feature type="domain" description="SAM-dependent MTase RsmB/NOP-type" evidence="6">
    <location>
        <begin position="145"/>
        <end position="422"/>
    </location>
</feature>
<dbReference type="InterPro" id="IPR001678">
    <property type="entry name" value="MeTrfase_RsmB-F_NOP2_dom"/>
</dbReference>
<dbReference type="PROSITE" id="PS51686">
    <property type="entry name" value="SAM_MT_RSMB_NOP"/>
    <property type="match status" value="1"/>
</dbReference>
<keyword evidence="1 5" id="KW-0489">Methyltransferase</keyword>
<feature type="binding site" evidence="5">
    <location>
        <position position="263"/>
    </location>
    <ligand>
        <name>S-adenosyl-L-methionine</name>
        <dbReference type="ChEBI" id="CHEBI:59789"/>
    </ligand>
</feature>
<dbReference type="EC" id="2.1.1.176" evidence="7"/>
<dbReference type="Gene3D" id="3.40.50.150">
    <property type="entry name" value="Vaccinia Virus protein VP39"/>
    <property type="match status" value="1"/>
</dbReference>
<dbReference type="RefSeq" id="WP_310027959.1">
    <property type="nucleotide sequence ID" value="NZ_JAVDRL010000001.1"/>
</dbReference>